<dbReference type="InterPro" id="IPR013525">
    <property type="entry name" value="ABC2_TM"/>
</dbReference>
<evidence type="ECO:0000256" key="3">
    <source>
        <dbReference type="ARBA" id="ARBA00022448"/>
    </source>
</evidence>
<feature type="transmembrane region" description="Helical" evidence="9">
    <location>
        <begin position="517"/>
        <end position="538"/>
    </location>
</feature>
<dbReference type="Pfam" id="PF01061">
    <property type="entry name" value="ABC2_membrane"/>
    <property type="match status" value="1"/>
</dbReference>
<dbReference type="InterPro" id="IPR003593">
    <property type="entry name" value="AAA+_ATPase"/>
</dbReference>
<dbReference type="GO" id="GO:0005886">
    <property type="term" value="C:plasma membrane"/>
    <property type="evidence" value="ECO:0007669"/>
    <property type="project" value="TreeGrafter"/>
</dbReference>
<dbReference type="Pfam" id="PF19055">
    <property type="entry name" value="ABC2_membrane_7"/>
    <property type="match status" value="1"/>
</dbReference>
<dbReference type="Gene3D" id="3.40.50.300">
    <property type="entry name" value="P-loop containing nucleotide triphosphate hydrolases"/>
    <property type="match status" value="1"/>
</dbReference>
<dbReference type="PROSITE" id="PS50893">
    <property type="entry name" value="ABC_TRANSPORTER_2"/>
    <property type="match status" value="1"/>
</dbReference>
<keyword evidence="12" id="KW-1185">Reference proteome</keyword>
<evidence type="ECO:0000256" key="7">
    <source>
        <dbReference type="ARBA" id="ARBA00022989"/>
    </source>
</evidence>
<organism evidence="11 12">
    <name type="scientific">Cimex lectularius</name>
    <name type="common">Bed bug</name>
    <name type="synonym">Acanthia lectularia</name>
    <dbReference type="NCBI Taxonomy" id="79782"/>
    <lineage>
        <taxon>Eukaryota</taxon>
        <taxon>Metazoa</taxon>
        <taxon>Ecdysozoa</taxon>
        <taxon>Arthropoda</taxon>
        <taxon>Hexapoda</taxon>
        <taxon>Insecta</taxon>
        <taxon>Pterygota</taxon>
        <taxon>Neoptera</taxon>
        <taxon>Paraneoptera</taxon>
        <taxon>Hemiptera</taxon>
        <taxon>Heteroptera</taxon>
        <taxon>Panheteroptera</taxon>
        <taxon>Cimicomorpha</taxon>
        <taxon>Cimicidae</taxon>
        <taxon>Cimex</taxon>
    </lineage>
</organism>
<feature type="transmembrane region" description="Helical" evidence="9">
    <location>
        <begin position="349"/>
        <end position="367"/>
    </location>
</feature>
<dbReference type="GO" id="GO:0005524">
    <property type="term" value="F:ATP binding"/>
    <property type="evidence" value="ECO:0007669"/>
    <property type="project" value="UniProtKB-KW"/>
</dbReference>
<keyword evidence="6" id="KW-0067">ATP-binding</keyword>
<dbReference type="InterPro" id="IPR027417">
    <property type="entry name" value="P-loop_NTPase"/>
</dbReference>
<comment type="subcellular location">
    <subcellularLocation>
        <location evidence="1">Membrane</location>
        <topology evidence="1">Multi-pass membrane protein</topology>
    </subcellularLocation>
</comment>
<dbReference type="InterPro" id="IPR050352">
    <property type="entry name" value="ABCG_transporters"/>
</dbReference>
<evidence type="ECO:0000313" key="12">
    <source>
        <dbReference type="Proteomes" id="UP000494040"/>
    </source>
</evidence>
<feature type="transmembrane region" description="Helical" evidence="9">
    <location>
        <begin position="487"/>
        <end position="505"/>
    </location>
</feature>
<keyword evidence="3" id="KW-0813">Transport</keyword>
<evidence type="ECO:0000256" key="2">
    <source>
        <dbReference type="ARBA" id="ARBA00005814"/>
    </source>
</evidence>
<evidence type="ECO:0000313" key="11">
    <source>
        <dbReference type="EnsemblMetazoa" id="XP_014243410.1"/>
    </source>
</evidence>
<evidence type="ECO:0000256" key="9">
    <source>
        <dbReference type="SAM" id="Phobius"/>
    </source>
</evidence>
<dbReference type="PANTHER" id="PTHR48041">
    <property type="entry name" value="ABC TRANSPORTER G FAMILY MEMBER 28"/>
    <property type="match status" value="1"/>
</dbReference>
<dbReference type="AlphaFoldDB" id="A0A8I6RE19"/>
<dbReference type="PROSITE" id="PS00211">
    <property type="entry name" value="ABC_TRANSPORTER_1"/>
    <property type="match status" value="1"/>
</dbReference>
<evidence type="ECO:0000259" key="10">
    <source>
        <dbReference type="PROSITE" id="PS50893"/>
    </source>
</evidence>
<protein>
    <recommendedName>
        <fullName evidence="10">ABC transporter domain-containing protein</fullName>
    </recommendedName>
</protein>
<dbReference type="Proteomes" id="UP000494040">
    <property type="component" value="Unassembled WGS sequence"/>
</dbReference>
<feature type="transmembrane region" description="Helical" evidence="9">
    <location>
        <begin position="574"/>
        <end position="592"/>
    </location>
</feature>
<dbReference type="GO" id="GO:0140359">
    <property type="term" value="F:ABC-type transporter activity"/>
    <property type="evidence" value="ECO:0007669"/>
    <property type="project" value="InterPro"/>
</dbReference>
<dbReference type="PANTHER" id="PTHR48041:SF105">
    <property type="entry name" value="FI02074P"/>
    <property type="match status" value="1"/>
</dbReference>
<feature type="domain" description="ABC transporter" evidence="10">
    <location>
        <begin position="3"/>
        <end position="245"/>
    </location>
</feature>
<keyword evidence="5" id="KW-0547">Nucleotide-binding</keyword>
<dbReference type="Pfam" id="PF00005">
    <property type="entry name" value="ABC_tran"/>
    <property type="match status" value="1"/>
</dbReference>
<dbReference type="SMART" id="SM00382">
    <property type="entry name" value="AAA"/>
    <property type="match status" value="1"/>
</dbReference>
<evidence type="ECO:0000256" key="1">
    <source>
        <dbReference type="ARBA" id="ARBA00004141"/>
    </source>
</evidence>
<evidence type="ECO:0000256" key="5">
    <source>
        <dbReference type="ARBA" id="ARBA00022741"/>
    </source>
</evidence>
<dbReference type="GO" id="GO:0016887">
    <property type="term" value="F:ATP hydrolysis activity"/>
    <property type="evidence" value="ECO:0007669"/>
    <property type="project" value="InterPro"/>
</dbReference>
<accession>A0A8I6RE19</accession>
<dbReference type="RefSeq" id="XP_014243410.1">
    <property type="nucleotide sequence ID" value="XM_014387924.2"/>
</dbReference>
<keyword evidence="4 9" id="KW-0812">Transmembrane</keyword>
<keyword evidence="7 9" id="KW-1133">Transmembrane helix</keyword>
<dbReference type="GeneID" id="106663239"/>
<dbReference type="EnsemblMetazoa" id="XM_014387924.2">
    <property type="protein sequence ID" value="XP_014243410.1"/>
    <property type="gene ID" value="LOC106663239"/>
</dbReference>
<dbReference type="OMA" id="MAVTYWM"/>
<dbReference type="CDD" id="cd03213">
    <property type="entry name" value="ABCG_EPDR"/>
    <property type="match status" value="1"/>
</dbReference>
<feature type="transmembrane region" description="Helical" evidence="9">
    <location>
        <begin position="421"/>
        <end position="444"/>
    </location>
</feature>
<dbReference type="InterPro" id="IPR017871">
    <property type="entry name" value="ABC_transporter-like_CS"/>
</dbReference>
<comment type="similarity">
    <text evidence="2">Belongs to the ABC transporter superfamily. ABCG family. Eye pigment precursor importer (TC 3.A.1.204) subfamily.</text>
</comment>
<name>A0A8I6RE19_CIMLE</name>
<evidence type="ECO:0000256" key="8">
    <source>
        <dbReference type="ARBA" id="ARBA00023136"/>
    </source>
</evidence>
<dbReference type="SUPFAM" id="SSF52540">
    <property type="entry name" value="P-loop containing nucleoside triphosphate hydrolases"/>
    <property type="match status" value="1"/>
</dbReference>
<dbReference type="KEGG" id="clec:106663239"/>
<sequence length="598" mass="66742">MDIEFEDLTFNVDRGWFNLKEGKRTILKSVNGRFMAGNLSAILGPSGAGKTCLLNAISGYRSAGVNGKLMTNGQPRDKEKFRKASCYITQEDLLVPHLTLNEVMTFAASLKLPSSYTSKQKKTVINEIQIMLGLKECKKTPTDSLSGGQKKRLSIALELINNPPVLFLDEPTSGLDNVSTSNLIRLLRNLAHQGRTIVCTIHQPPASLFKLFDHVYVLAAGYCVYQGASAELVPFLSQQGFDCPTTYNPADFVIELTEDEGNISRLSTATANGKMVKFSSSSIEQNRREYAVGDKTDTVDLFNYGRVGDDCDKRSCSHLPVSCWMQFITLLSRMLLQIKRNKVGLRIQLGNTLFCSLTLAIMFYKMAKDGNQFFNHMKFCIGVIIFHTYTQCMGPILTYPFEVKLVKKELFNQWYGLFPYYVALTFSRVPGIALFNLIYLSIVYPLSGLPMELERFLVFVAVGLSVAFVADGIGLAIGSVFSVTNGAAVGPLSIAPFLGLAIYGFDFARDIPKYMTPLLNLSFMRSGVTALVIAVFGMNREKLECSDPVYCHFQDPEVTLYYLKLQGVSPWSEVLTLVAMVLFYRVVFYLGLKWRFKS</sequence>
<dbReference type="InterPro" id="IPR043926">
    <property type="entry name" value="ABCG_dom"/>
</dbReference>
<evidence type="ECO:0000256" key="4">
    <source>
        <dbReference type="ARBA" id="ARBA00022692"/>
    </source>
</evidence>
<dbReference type="FunFam" id="3.40.50.300:FF:001077">
    <property type="entry name" value="Uncharacterized protein, isoform A"/>
    <property type="match status" value="1"/>
</dbReference>
<reference evidence="11" key="1">
    <citation type="submission" date="2022-01" db="UniProtKB">
        <authorList>
            <consortium name="EnsemblMetazoa"/>
        </authorList>
    </citation>
    <scope>IDENTIFICATION</scope>
</reference>
<feature type="transmembrane region" description="Helical" evidence="9">
    <location>
        <begin position="379"/>
        <end position="401"/>
    </location>
</feature>
<proteinExistence type="inferred from homology"/>
<dbReference type="InterPro" id="IPR003439">
    <property type="entry name" value="ABC_transporter-like_ATP-bd"/>
</dbReference>
<evidence type="ECO:0000256" key="6">
    <source>
        <dbReference type="ARBA" id="ARBA00022840"/>
    </source>
</evidence>
<feature type="transmembrane region" description="Helical" evidence="9">
    <location>
        <begin position="456"/>
        <end position="481"/>
    </location>
</feature>
<keyword evidence="8 9" id="KW-0472">Membrane</keyword>
<dbReference type="OrthoDB" id="66620at2759"/>